<evidence type="ECO:0000256" key="7">
    <source>
        <dbReference type="ARBA" id="ARBA00024343"/>
    </source>
</evidence>
<organism evidence="9 10">
    <name type="scientific">Ceratodon purpureus</name>
    <name type="common">Fire moss</name>
    <name type="synonym">Dicranum purpureum</name>
    <dbReference type="NCBI Taxonomy" id="3225"/>
    <lineage>
        <taxon>Eukaryota</taxon>
        <taxon>Viridiplantae</taxon>
        <taxon>Streptophyta</taxon>
        <taxon>Embryophyta</taxon>
        <taxon>Bryophyta</taxon>
        <taxon>Bryophytina</taxon>
        <taxon>Bryopsida</taxon>
        <taxon>Dicranidae</taxon>
        <taxon>Pseudoditrichales</taxon>
        <taxon>Ditrichaceae</taxon>
        <taxon>Ceratodon</taxon>
    </lineage>
</organism>
<reference evidence="9" key="1">
    <citation type="submission" date="2020-06" db="EMBL/GenBank/DDBJ databases">
        <title>WGS assembly of Ceratodon purpureus strain R40.</title>
        <authorList>
            <person name="Carey S.B."/>
            <person name="Jenkins J."/>
            <person name="Shu S."/>
            <person name="Lovell J.T."/>
            <person name="Sreedasyam A."/>
            <person name="Maumus F."/>
            <person name="Tiley G.P."/>
            <person name="Fernandez-Pozo N."/>
            <person name="Barry K."/>
            <person name="Chen C."/>
            <person name="Wang M."/>
            <person name="Lipzen A."/>
            <person name="Daum C."/>
            <person name="Saski C.A."/>
            <person name="Payton A.C."/>
            <person name="Mcbreen J.C."/>
            <person name="Conrad R.E."/>
            <person name="Kollar L.M."/>
            <person name="Olsson S."/>
            <person name="Huttunen S."/>
            <person name="Landis J.B."/>
            <person name="Wickett N.J."/>
            <person name="Johnson M.G."/>
            <person name="Rensing S.A."/>
            <person name="Grimwood J."/>
            <person name="Schmutz J."/>
            <person name="Mcdaniel S.F."/>
        </authorList>
    </citation>
    <scope>NUCLEOTIDE SEQUENCE</scope>
    <source>
        <strain evidence="9">R40</strain>
    </source>
</reference>
<dbReference type="PANTHER" id="PTHR31839:SF2">
    <property type="entry name" value="DEHYDRATION-RESPONSIVE ELEMENT-BINDING PROTEIN 1D"/>
    <property type="match status" value="1"/>
</dbReference>
<keyword evidence="2" id="KW-0805">Transcription regulation</keyword>
<comment type="caution">
    <text evidence="9">The sequence shown here is derived from an EMBL/GenBank/DDBJ whole genome shotgun (WGS) entry which is preliminary data.</text>
</comment>
<accession>A0A8T0GTT8</accession>
<evidence type="ECO:0000256" key="3">
    <source>
        <dbReference type="ARBA" id="ARBA00023125"/>
    </source>
</evidence>
<keyword evidence="6" id="KW-0539">Nucleus</keyword>
<evidence type="ECO:0000256" key="4">
    <source>
        <dbReference type="ARBA" id="ARBA00023159"/>
    </source>
</evidence>
<dbReference type="SUPFAM" id="SSF54171">
    <property type="entry name" value="DNA-binding domain"/>
    <property type="match status" value="1"/>
</dbReference>
<dbReference type="Gene3D" id="3.30.730.10">
    <property type="entry name" value="AP2/ERF domain"/>
    <property type="match status" value="1"/>
</dbReference>
<dbReference type="EMBL" id="CM026430">
    <property type="protein sequence ID" value="KAG0561078.1"/>
    <property type="molecule type" value="Genomic_DNA"/>
</dbReference>
<keyword evidence="10" id="KW-1185">Reference proteome</keyword>
<comment type="similarity">
    <text evidence="7">Belongs to the AP2/ERF transcription factor family. ERF subfamily.</text>
</comment>
<keyword evidence="3" id="KW-0238">DNA-binding</keyword>
<dbReference type="GO" id="GO:0003677">
    <property type="term" value="F:DNA binding"/>
    <property type="evidence" value="ECO:0007669"/>
    <property type="project" value="UniProtKB-KW"/>
</dbReference>
<dbReference type="GO" id="GO:0003700">
    <property type="term" value="F:DNA-binding transcription factor activity"/>
    <property type="evidence" value="ECO:0007669"/>
    <property type="project" value="InterPro"/>
</dbReference>
<evidence type="ECO:0000256" key="5">
    <source>
        <dbReference type="ARBA" id="ARBA00023163"/>
    </source>
</evidence>
<dbReference type="CDD" id="cd00018">
    <property type="entry name" value="AP2"/>
    <property type="match status" value="1"/>
</dbReference>
<name>A0A8T0GTT8_CERPU</name>
<evidence type="ECO:0000256" key="6">
    <source>
        <dbReference type="ARBA" id="ARBA00023242"/>
    </source>
</evidence>
<keyword evidence="5" id="KW-0804">Transcription</keyword>
<dbReference type="PROSITE" id="PS51032">
    <property type="entry name" value="AP2_ERF"/>
    <property type="match status" value="1"/>
</dbReference>
<sequence length="470" mass="52014">MPCSQLLANWGEALDWQADQEDEVEAWQVIRNLQGIAARWMLECEDCYGLDSTFVGTSLTASAQFPTVSTLAQGQALSSFHRYSFRVFQVSFRRLPNLLASSAVKSTSRHRLPILVASGAFKSTSRQVFPPVLRKFSSRLAQLRPFSLVSGTNPSGVVLQIQLDITDFFSRIPQPTSRLGKRRRSPLDPILQESSEVLREDHVHKPKFKGVRHRHRSGRSSWIAEIRQGQNKVWIGEFGSEVGAARAVDAAHYYYGKTKLLNFADAPELLSTRSTPPGQLTQAEKLQFVKKEAKWLALMASSLPSTPNSPYARAPCTIAVTCSVIAESLCGHIAANIKFRSLSQIVGDPVADSNDEVDDVVSHTQLDLLHTNLIADSIANGTQAMAYDMEDAFDKSPMIEDSLLQMQTGTVDVDVDVGAMINEFQMLENFPLRSPSPAPTFEVGDLLNLQGEIEFRSEQGTEDIWGSIEL</sequence>
<evidence type="ECO:0000256" key="1">
    <source>
        <dbReference type="ARBA" id="ARBA00004123"/>
    </source>
</evidence>
<dbReference type="AlphaFoldDB" id="A0A8T0GTT8"/>
<protein>
    <recommendedName>
        <fullName evidence="8">AP2/ERF domain-containing protein</fullName>
    </recommendedName>
</protein>
<dbReference type="GO" id="GO:0005634">
    <property type="term" value="C:nucleus"/>
    <property type="evidence" value="ECO:0007669"/>
    <property type="project" value="UniProtKB-SubCell"/>
</dbReference>
<keyword evidence="4" id="KW-0010">Activator</keyword>
<dbReference type="InterPro" id="IPR001471">
    <property type="entry name" value="AP2/ERF_dom"/>
</dbReference>
<dbReference type="InterPro" id="IPR045277">
    <property type="entry name" value="DRE1A-I"/>
</dbReference>
<evidence type="ECO:0000313" key="10">
    <source>
        <dbReference type="Proteomes" id="UP000822688"/>
    </source>
</evidence>
<feature type="domain" description="AP2/ERF" evidence="8">
    <location>
        <begin position="207"/>
        <end position="267"/>
    </location>
</feature>
<gene>
    <name evidence="9" type="ORF">KC19_9G035100</name>
</gene>
<dbReference type="PANTHER" id="PTHR31839">
    <property type="entry name" value="DEHYDRATION-RESPONSIVE ELEMENT-BINDING PROTEIN 1D"/>
    <property type="match status" value="1"/>
</dbReference>
<evidence type="ECO:0000256" key="2">
    <source>
        <dbReference type="ARBA" id="ARBA00023015"/>
    </source>
</evidence>
<comment type="subcellular location">
    <subcellularLocation>
        <location evidence="1">Nucleus</location>
    </subcellularLocation>
</comment>
<evidence type="ECO:0000259" key="8">
    <source>
        <dbReference type="PROSITE" id="PS51032"/>
    </source>
</evidence>
<dbReference type="SMART" id="SM00380">
    <property type="entry name" value="AP2"/>
    <property type="match status" value="1"/>
</dbReference>
<dbReference type="InterPro" id="IPR036955">
    <property type="entry name" value="AP2/ERF_dom_sf"/>
</dbReference>
<evidence type="ECO:0000313" key="9">
    <source>
        <dbReference type="EMBL" id="KAG0561078.1"/>
    </source>
</evidence>
<dbReference type="Proteomes" id="UP000822688">
    <property type="component" value="Chromosome 9"/>
</dbReference>
<dbReference type="InterPro" id="IPR016177">
    <property type="entry name" value="DNA-bd_dom_sf"/>
</dbReference>
<proteinExistence type="inferred from homology"/>